<accession>A0AAJ6BB32</accession>
<dbReference type="PANTHER" id="PTHR36511">
    <property type="entry name" value="MERR FAMILY BACTERIAL REGULATORY PROTEIN"/>
    <property type="match status" value="1"/>
</dbReference>
<name>A0AAJ6BB32_9PSED</name>
<dbReference type="InterPro" id="IPR001387">
    <property type="entry name" value="Cro/C1-type_HTH"/>
</dbReference>
<evidence type="ECO:0000259" key="4">
    <source>
        <dbReference type="PROSITE" id="PS50943"/>
    </source>
</evidence>
<evidence type="ECO:0000256" key="3">
    <source>
        <dbReference type="ARBA" id="ARBA00023163"/>
    </source>
</evidence>
<dbReference type="AlphaFoldDB" id="A0AAJ6BB32"/>
<dbReference type="EMBL" id="CP119325">
    <property type="protein sequence ID" value="WEK29299.1"/>
    <property type="molecule type" value="Genomic_DNA"/>
</dbReference>
<gene>
    <name evidence="5" type="ORF">P0Y58_20655</name>
</gene>
<organism evidence="5 6">
    <name type="scientific">Candidatus Pseudomonas phytovorans</name>
    <dbReference type="NCBI Taxonomy" id="3121377"/>
    <lineage>
        <taxon>Bacteria</taxon>
        <taxon>Pseudomonadati</taxon>
        <taxon>Pseudomonadota</taxon>
        <taxon>Gammaproteobacteria</taxon>
        <taxon>Pseudomonadales</taxon>
        <taxon>Pseudomonadaceae</taxon>
        <taxon>Pseudomonas</taxon>
    </lineage>
</organism>
<dbReference type="SMART" id="SM00530">
    <property type="entry name" value="HTH_XRE"/>
    <property type="match status" value="1"/>
</dbReference>
<evidence type="ECO:0000256" key="1">
    <source>
        <dbReference type="ARBA" id="ARBA00023015"/>
    </source>
</evidence>
<dbReference type="Proteomes" id="UP001216329">
    <property type="component" value="Chromosome"/>
</dbReference>
<evidence type="ECO:0000313" key="6">
    <source>
        <dbReference type="Proteomes" id="UP001216329"/>
    </source>
</evidence>
<dbReference type="Gene3D" id="1.10.260.40">
    <property type="entry name" value="lambda repressor-like DNA-binding domains"/>
    <property type="match status" value="1"/>
</dbReference>
<dbReference type="PROSITE" id="PS50943">
    <property type="entry name" value="HTH_CROC1"/>
    <property type="match status" value="1"/>
</dbReference>
<dbReference type="CDD" id="cd00093">
    <property type="entry name" value="HTH_XRE"/>
    <property type="match status" value="1"/>
</dbReference>
<keyword evidence="1" id="KW-0805">Transcription regulation</keyword>
<keyword evidence="2" id="KW-0238">DNA-binding</keyword>
<sequence length="104" mass="11621">MRLTEKALMLRDASRNIGEELLESIRDVKAGRYGATHQVEVTEAAEARSKTGLSQSRFAEMLGVSVRTLQEWEQGRRAPSGAARSLLHIAASRPDVFREVLQDR</sequence>
<protein>
    <submittedName>
        <fullName evidence="5">Helix-turn-helix domain-containing protein</fullName>
    </submittedName>
</protein>
<evidence type="ECO:0000313" key="5">
    <source>
        <dbReference type="EMBL" id="WEK29299.1"/>
    </source>
</evidence>
<dbReference type="SUPFAM" id="SSF47413">
    <property type="entry name" value="lambda repressor-like DNA-binding domains"/>
    <property type="match status" value="1"/>
</dbReference>
<dbReference type="InterPro" id="IPR010982">
    <property type="entry name" value="Lambda_DNA-bd_dom_sf"/>
</dbReference>
<evidence type="ECO:0000256" key="2">
    <source>
        <dbReference type="ARBA" id="ARBA00023125"/>
    </source>
</evidence>
<dbReference type="PANTHER" id="PTHR36511:SF4">
    <property type="entry name" value="ANTITOXIN MQSA"/>
    <property type="match status" value="1"/>
</dbReference>
<dbReference type="InterPro" id="IPR052359">
    <property type="entry name" value="HTH-type_reg/antitoxin"/>
</dbReference>
<dbReference type="Pfam" id="PF01381">
    <property type="entry name" value="HTH_3"/>
    <property type="match status" value="1"/>
</dbReference>
<feature type="domain" description="HTH cro/C1-type" evidence="4">
    <location>
        <begin position="46"/>
        <end position="80"/>
    </location>
</feature>
<dbReference type="GO" id="GO:0003677">
    <property type="term" value="F:DNA binding"/>
    <property type="evidence" value="ECO:0007669"/>
    <property type="project" value="UniProtKB-KW"/>
</dbReference>
<keyword evidence="3" id="KW-0804">Transcription</keyword>
<proteinExistence type="predicted"/>
<reference evidence="5" key="1">
    <citation type="submission" date="2023-03" db="EMBL/GenBank/DDBJ databases">
        <title>Andean soil-derived lignocellulolytic bacterial consortium as a source of novel taxa and putative plastic-active enzymes.</title>
        <authorList>
            <person name="Diaz-Garcia L."/>
            <person name="Chuvochina M."/>
            <person name="Feuerriegel G."/>
            <person name="Bunk B."/>
            <person name="Sproer C."/>
            <person name="Streit W.R."/>
            <person name="Rodriguez L.M."/>
            <person name="Overmann J."/>
            <person name="Jimenez D.J."/>
        </authorList>
    </citation>
    <scope>NUCLEOTIDE SEQUENCE</scope>
    <source>
        <strain evidence="5">MAG 876</strain>
    </source>
</reference>